<sequence length="142" mass="15239">MIRGPFTVRTALAAALTGCVLALGTGCERAPRDPVPRASTPADICTSLVSYWVKEALKGSTWAGLDWEQKGLSNEQYALHDEVLAQARAEERRSGRASAFALTDRETRRRCEAAKGATGSSENWRPPSEHGVPTSGSRPSPS</sequence>
<evidence type="ECO:0000256" key="1">
    <source>
        <dbReference type="SAM" id="MobiDB-lite"/>
    </source>
</evidence>
<feature type="signal peptide" evidence="2">
    <location>
        <begin position="1"/>
        <end position="22"/>
    </location>
</feature>
<evidence type="ECO:0000313" key="3">
    <source>
        <dbReference type="EMBL" id="MFB9554054.1"/>
    </source>
</evidence>
<evidence type="ECO:0008006" key="5">
    <source>
        <dbReference type="Google" id="ProtNLM"/>
    </source>
</evidence>
<accession>A0ABV5QLV7</accession>
<dbReference type="EMBL" id="JBHMCT010000006">
    <property type="protein sequence ID" value="MFB9554054.1"/>
    <property type="molecule type" value="Genomic_DNA"/>
</dbReference>
<organism evidence="3 4">
    <name type="scientific">Streptomyces roseoviridis</name>
    <dbReference type="NCBI Taxonomy" id="67361"/>
    <lineage>
        <taxon>Bacteria</taxon>
        <taxon>Bacillati</taxon>
        <taxon>Actinomycetota</taxon>
        <taxon>Actinomycetes</taxon>
        <taxon>Kitasatosporales</taxon>
        <taxon>Streptomycetaceae</taxon>
        <taxon>Streptomyces</taxon>
    </lineage>
</organism>
<evidence type="ECO:0000313" key="4">
    <source>
        <dbReference type="Proteomes" id="UP001589716"/>
    </source>
</evidence>
<dbReference type="RefSeq" id="WP_345489415.1">
    <property type="nucleotide sequence ID" value="NZ_BAAAWU010000001.1"/>
</dbReference>
<feature type="region of interest" description="Disordered" evidence="1">
    <location>
        <begin position="107"/>
        <end position="142"/>
    </location>
</feature>
<evidence type="ECO:0000256" key="2">
    <source>
        <dbReference type="SAM" id="SignalP"/>
    </source>
</evidence>
<dbReference type="Proteomes" id="UP001589716">
    <property type="component" value="Unassembled WGS sequence"/>
</dbReference>
<dbReference type="PROSITE" id="PS51257">
    <property type="entry name" value="PROKAR_LIPOPROTEIN"/>
    <property type="match status" value="1"/>
</dbReference>
<keyword evidence="4" id="KW-1185">Reference proteome</keyword>
<comment type="caution">
    <text evidence="3">The sequence shown here is derived from an EMBL/GenBank/DDBJ whole genome shotgun (WGS) entry which is preliminary data.</text>
</comment>
<name>A0ABV5QLV7_9ACTN</name>
<protein>
    <recommendedName>
        <fullName evidence="5">Lipoprotein</fullName>
    </recommendedName>
</protein>
<gene>
    <name evidence="3" type="ORF">ACFFTP_07530</name>
</gene>
<proteinExistence type="predicted"/>
<feature type="chain" id="PRO_5045965583" description="Lipoprotein" evidence="2">
    <location>
        <begin position="23"/>
        <end position="142"/>
    </location>
</feature>
<keyword evidence="2" id="KW-0732">Signal</keyword>
<reference evidence="3 4" key="1">
    <citation type="submission" date="2024-09" db="EMBL/GenBank/DDBJ databases">
        <authorList>
            <person name="Sun Q."/>
            <person name="Mori K."/>
        </authorList>
    </citation>
    <scope>NUCLEOTIDE SEQUENCE [LARGE SCALE GENOMIC DNA]</scope>
    <source>
        <strain evidence="3 4">JCM 4414</strain>
    </source>
</reference>